<dbReference type="Gene3D" id="3.30.420.140">
    <property type="entry name" value="YqgF/RNase H-like domain"/>
    <property type="match status" value="1"/>
</dbReference>
<dbReference type="EMBL" id="CP101988">
    <property type="protein sequence ID" value="UUI76948.1"/>
    <property type="molecule type" value="Genomic_DNA"/>
</dbReference>
<reference evidence="8 9" key="1">
    <citation type="submission" date="2022-07" db="EMBL/GenBank/DDBJ databases">
        <title>Novel species in genus cellulomonas.</title>
        <authorList>
            <person name="Ye L."/>
        </authorList>
    </citation>
    <scope>NUCLEOTIDE SEQUENCE [LARGE SCALE GENOMIC DNA]</scope>
    <source>
        <strain evidence="9">zg-Y338</strain>
    </source>
</reference>
<feature type="compositionally biased region" description="Basic and acidic residues" evidence="6">
    <location>
        <begin position="192"/>
        <end position="204"/>
    </location>
</feature>
<dbReference type="InterPro" id="IPR037027">
    <property type="entry name" value="YqgF/RNaseH-like_dom_sf"/>
</dbReference>
<evidence type="ECO:0000256" key="3">
    <source>
        <dbReference type="ARBA" id="ARBA00022722"/>
    </source>
</evidence>
<comment type="function">
    <text evidence="5">Could be a nuclease involved in processing of the 5'-end of pre-16S rRNA.</text>
</comment>
<evidence type="ECO:0000259" key="7">
    <source>
        <dbReference type="SMART" id="SM00732"/>
    </source>
</evidence>
<comment type="similarity">
    <text evidence="5">Belongs to the YqgF HJR family.</text>
</comment>
<dbReference type="Pfam" id="PF03652">
    <property type="entry name" value="RuvX"/>
    <property type="match status" value="1"/>
</dbReference>
<keyword evidence="4 5" id="KW-0378">Hydrolase</keyword>
<keyword evidence="9" id="KW-1185">Reference proteome</keyword>
<evidence type="ECO:0000256" key="6">
    <source>
        <dbReference type="SAM" id="MobiDB-lite"/>
    </source>
</evidence>
<keyword evidence="3 5" id="KW-0540">Nuclease</keyword>
<dbReference type="InterPro" id="IPR005227">
    <property type="entry name" value="YqgF"/>
</dbReference>
<feature type="region of interest" description="Disordered" evidence="6">
    <location>
        <begin position="167"/>
        <end position="204"/>
    </location>
</feature>
<comment type="subcellular location">
    <subcellularLocation>
        <location evidence="5">Cytoplasm</location>
    </subcellularLocation>
</comment>
<evidence type="ECO:0000256" key="2">
    <source>
        <dbReference type="ARBA" id="ARBA00022517"/>
    </source>
</evidence>
<dbReference type="PANTHER" id="PTHR33317:SF4">
    <property type="entry name" value="POLYNUCLEOTIDYL TRANSFERASE, RIBONUCLEASE H-LIKE SUPERFAMILY PROTEIN"/>
    <property type="match status" value="1"/>
</dbReference>
<dbReference type="SUPFAM" id="SSF53098">
    <property type="entry name" value="Ribonuclease H-like"/>
    <property type="match status" value="1"/>
</dbReference>
<dbReference type="RefSeq" id="WP_227569191.1">
    <property type="nucleotide sequence ID" value="NZ_CP101988.1"/>
</dbReference>
<keyword evidence="2 5" id="KW-0690">Ribosome biogenesis</keyword>
<protein>
    <recommendedName>
        <fullName evidence="5">Putative pre-16S rRNA nuclease</fullName>
        <ecNumber evidence="5">3.1.-.-</ecNumber>
    </recommendedName>
</protein>
<evidence type="ECO:0000313" key="8">
    <source>
        <dbReference type="EMBL" id="UUI76948.1"/>
    </source>
</evidence>
<feature type="domain" description="YqgF/RNase H-like" evidence="7">
    <location>
        <begin position="9"/>
        <end position="117"/>
    </location>
</feature>
<proteinExistence type="inferred from homology"/>
<dbReference type="SMART" id="SM00732">
    <property type="entry name" value="YqgFc"/>
    <property type="match status" value="1"/>
</dbReference>
<evidence type="ECO:0000256" key="5">
    <source>
        <dbReference type="HAMAP-Rule" id="MF_00651"/>
    </source>
</evidence>
<gene>
    <name evidence="8" type="primary">ruvX</name>
    <name evidence="8" type="ORF">NP064_07870</name>
</gene>
<dbReference type="Proteomes" id="UP001316189">
    <property type="component" value="Chromosome"/>
</dbReference>
<evidence type="ECO:0000313" key="9">
    <source>
        <dbReference type="Proteomes" id="UP001316189"/>
    </source>
</evidence>
<sequence>MGDELVVRGARLAVDVGSVRVGVAASDPDGLVATPVETLARDTRRPAPGALPTDLARLVDEVTERPAAVVYVGLPRHLSGQEGAASAAARAYAVTLAQAIAPVPVRLVDERMSTVSAHQALRAAGRSSRHHRQVVDQAAAVVILQTALDAERATGHRPGERVVVPIAGASDGREGGCGVEQDQQAESLPARQHADDAPEGRPGE</sequence>
<name>A0ABY5L4J5_9CELL</name>
<dbReference type="InterPro" id="IPR006641">
    <property type="entry name" value="YqgF/RNaseH-like_dom"/>
</dbReference>
<dbReference type="NCBIfam" id="TIGR00250">
    <property type="entry name" value="RNAse_H_YqgF"/>
    <property type="match status" value="1"/>
</dbReference>
<dbReference type="EC" id="3.1.-.-" evidence="5"/>
<organism evidence="8 9">
    <name type="scientific">Cellulomonas chengniuliangii</name>
    <dbReference type="NCBI Taxonomy" id="2968084"/>
    <lineage>
        <taxon>Bacteria</taxon>
        <taxon>Bacillati</taxon>
        <taxon>Actinomycetota</taxon>
        <taxon>Actinomycetes</taxon>
        <taxon>Micrococcales</taxon>
        <taxon>Cellulomonadaceae</taxon>
        <taxon>Cellulomonas</taxon>
    </lineage>
</organism>
<dbReference type="CDD" id="cd16964">
    <property type="entry name" value="YqgF"/>
    <property type="match status" value="1"/>
</dbReference>
<evidence type="ECO:0000256" key="1">
    <source>
        <dbReference type="ARBA" id="ARBA00022490"/>
    </source>
</evidence>
<dbReference type="InterPro" id="IPR012337">
    <property type="entry name" value="RNaseH-like_sf"/>
</dbReference>
<dbReference type="HAMAP" id="MF_00651">
    <property type="entry name" value="Nuclease_YqgF"/>
    <property type="match status" value="1"/>
</dbReference>
<accession>A0ABY5L4J5</accession>
<evidence type="ECO:0000256" key="4">
    <source>
        <dbReference type="ARBA" id="ARBA00022801"/>
    </source>
</evidence>
<keyword evidence="1 5" id="KW-0963">Cytoplasm</keyword>
<dbReference type="PANTHER" id="PTHR33317">
    <property type="entry name" value="POLYNUCLEOTIDYL TRANSFERASE, RIBONUCLEASE H-LIKE SUPERFAMILY PROTEIN"/>
    <property type="match status" value="1"/>
</dbReference>